<evidence type="ECO:0008006" key="4">
    <source>
        <dbReference type="Google" id="ProtNLM"/>
    </source>
</evidence>
<evidence type="ECO:0000256" key="1">
    <source>
        <dbReference type="SAM" id="MobiDB-lite"/>
    </source>
</evidence>
<dbReference type="RefSeq" id="WP_193429498.1">
    <property type="nucleotide sequence ID" value="NZ_CBCSIP010000172.1"/>
</dbReference>
<feature type="compositionally biased region" description="Low complexity" evidence="1">
    <location>
        <begin position="26"/>
        <end position="44"/>
    </location>
</feature>
<evidence type="ECO:0000313" key="3">
    <source>
        <dbReference type="Proteomes" id="UP001516472"/>
    </source>
</evidence>
<protein>
    <recommendedName>
        <fullName evidence="4">Secreted protein</fullName>
    </recommendedName>
</protein>
<evidence type="ECO:0000313" key="2">
    <source>
        <dbReference type="EMBL" id="MBE4752318.1"/>
    </source>
</evidence>
<proteinExistence type="predicted"/>
<dbReference type="EMBL" id="JAAIYO010000011">
    <property type="protein sequence ID" value="MBE4752318.1"/>
    <property type="molecule type" value="Genomic_DNA"/>
</dbReference>
<sequence>MIAPLLLALSAGCTSPSARPEPQPAPVAEAPAQVPSTPAPADRADPEAAAYTACGCGCCPGVEANGVKCVGREELQQLIAKDQADAKSPDCAMAGCTLPAKYQVCDPNPATP</sequence>
<gene>
    <name evidence="2" type="ORF">G4177_29545</name>
</gene>
<organism evidence="2 3">
    <name type="scientific">Corallococcus soli</name>
    <dbReference type="NCBI Taxonomy" id="2710757"/>
    <lineage>
        <taxon>Bacteria</taxon>
        <taxon>Pseudomonadati</taxon>
        <taxon>Myxococcota</taxon>
        <taxon>Myxococcia</taxon>
        <taxon>Myxococcales</taxon>
        <taxon>Cystobacterineae</taxon>
        <taxon>Myxococcaceae</taxon>
        <taxon>Corallococcus</taxon>
    </lineage>
</organism>
<reference evidence="2 3" key="1">
    <citation type="submission" date="2020-02" db="EMBL/GenBank/DDBJ databases">
        <authorList>
            <person name="Babadi Z.K."/>
            <person name="Risdian C."/>
            <person name="Ebrahimipour G.H."/>
            <person name="Wink J."/>
        </authorList>
    </citation>
    <scope>NUCLEOTIDE SEQUENCE [LARGE SCALE GENOMIC DNA]</scope>
    <source>
        <strain evidence="2 3">ZKHCc1 1396</strain>
    </source>
</reference>
<feature type="region of interest" description="Disordered" evidence="1">
    <location>
        <begin position="13"/>
        <end position="44"/>
    </location>
</feature>
<comment type="caution">
    <text evidence="2">The sequence shown here is derived from an EMBL/GenBank/DDBJ whole genome shotgun (WGS) entry which is preliminary data.</text>
</comment>
<name>A0ABR9PWL1_9BACT</name>
<keyword evidence="3" id="KW-1185">Reference proteome</keyword>
<dbReference type="Proteomes" id="UP001516472">
    <property type="component" value="Unassembled WGS sequence"/>
</dbReference>
<accession>A0ABR9PWL1</accession>